<evidence type="ECO:0000256" key="3">
    <source>
        <dbReference type="ARBA" id="ARBA00004370"/>
    </source>
</evidence>
<evidence type="ECO:0000256" key="1">
    <source>
        <dbReference type="ARBA" id="ARBA00004173"/>
    </source>
</evidence>
<organism evidence="7 8">
    <name type="scientific">Serendipita indica (strain DSM 11827)</name>
    <name type="common">Root endophyte fungus</name>
    <name type="synonym">Piriformospora indica</name>
    <dbReference type="NCBI Taxonomy" id="1109443"/>
    <lineage>
        <taxon>Eukaryota</taxon>
        <taxon>Fungi</taxon>
        <taxon>Dikarya</taxon>
        <taxon>Basidiomycota</taxon>
        <taxon>Agaricomycotina</taxon>
        <taxon>Agaricomycetes</taxon>
        <taxon>Sebacinales</taxon>
        <taxon>Serendipitaceae</taxon>
        <taxon>Serendipita</taxon>
    </lineage>
</organism>
<evidence type="ECO:0000313" key="8">
    <source>
        <dbReference type="Proteomes" id="UP000007148"/>
    </source>
</evidence>
<dbReference type="eggNOG" id="KOG2029">
    <property type="taxonomic scope" value="Eukaryota"/>
</dbReference>
<accession>G4U1Z8</accession>
<dbReference type="InParanoid" id="G4U1Z8"/>
<keyword evidence="5" id="KW-0496">Mitochondrion</keyword>
<dbReference type="EMBL" id="CAFZ01001759">
    <property type="protein sequence ID" value="CCA77591.1"/>
    <property type="molecule type" value="Genomic_DNA"/>
</dbReference>
<dbReference type="Gene3D" id="3.40.50.1820">
    <property type="entry name" value="alpha/beta hydrolase"/>
    <property type="match status" value="1"/>
</dbReference>
<dbReference type="PANTHER" id="PTHR48182:SF2">
    <property type="entry name" value="PROTEIN SERAC1"/>
    <property type="match status" value="1"/>
</dbReference>
<evidence type="ECO:0000256" key="4">
    <source>
        <dbReference type="ARBA" id="ARBA00022824"/>
    </source>
</evidence>
<dbReference type="PANTHER" id="PTHR48182">
    <property type="entry name" value="PROTEIN SERAC1"/>
    <property type="match status" value="1"/>
</dbReference>
<keyword evidence="8" id="KW-1185">Reference proteome</keyword>
<dbReference type="SUPFAM" id="SSF53474">
    <property type="entry name" value="alpha/beta-Hydrolases"/>
    <property type="match status" value="1"/>
</dbReference>
<name>G4U1Z8_SERID</name>
<gene>
    <name evidence="7" type="ORF">PIIN_11568</name>
</gene>
<dbReference type="Proteomes" id="UP000007148">
    <property type="component" value="Unassembled WGS sequence"/>
</dbReference>
<dbReference type="GO" id="GO:0005739">
    <property type="term" value="C:mitochondrion"/>
    <property type="evidence" value="ECO:0007669"/>
    <property type="project" value="UniProtKB-SubCell"/>
</dbReference>
<sequence length="236" mass="26725">MSKSKIDDLGFLELSPGTDPVVDIVAIHGLDGHREETWTTDDGILWLRKFLPPDLPNARILSYGYDADTQSKECVSTQTMRRHAEGLAQALSRQRTHAPRRPIIFIAHNIGGIILKWALVICHNQNPESKCDLRDILVSTHAILFFGTPHSGLEGTTLLTTINRFASMYTKTTNVLLKDLENHSSELETVQSLYVAASEKINSIFFCEEYETHAERNRRRMVCCKFRPVDSMLIMP</sequence>
<dbReference type="OrthoDB" id="5086500at2759"/>
<reference evidence="7 8" key="1">
    <citation type="journal article" date="2011" name="PLoS Pathog.">
        <title>Endophytic Life Strategies Decoded by Genome and Transcriptome Analyses of the Mutualistic Root Symbiont Piriformospora indica.</title>
        <authorList>
            <person name="Zuccaro A."/>
            <person name="Lahrmann U."/>
            <person name="Guldener U."/>
            <person name="Langen G."/>
            <person name="Pfiffi S."/>
            <person name="Biedenkopf D."/>
            <person name="Wong P."/>
            <person name="Samans B."/>
            <person name="Grimm C."/>
            <person name="Basiewicz M."/>
            <person name="Murat C."/>
            <person name="Martin F."/>
            <person name="Kogel K.H."/>
        </authorList>
    </citation>
    <scope>NUCLEOTIDE SEQUENCE [LARGE SCALE GENOMIC DNA]</scope>
    <source>
        <strain evidence="7 8">DSM 11827</strain>
    </source>
</reference>
<dbReference type="OMA" id="CEEYETH"/>
<dbReference type="InterPro" id="IPR029058">
    <property type="entry name" value="AB_hydrolase_fold"/>
</dbReference>
<keyword evidence="6" id="KW-0472">Membrane</keyword>
<evidence type="ECO:0000313" key="7">
    <source>
        <dbReference type="EMBL" id="CCA77591.1"/>
    </source>
</evidence>
<comment type="subcellular location">
    <subcellularLocation>
        <location evidence="2">Endoplasmic reticulum</location>
    </subcellularLocation>
    <subcellularLocation>
        <location evidence="3">Membrane</location>
    </subcellularLocation>
    <subcellularLocation>
        <location evidence="1">Mitochondrion</location>
    </subcellularLocation>
</comment>
<dbReference type="GO" id="GO:0005783">
    <property type="term" value="C:endoplasmic reticulum"/>
    <property type="evidence" value="ECO:0007669"/>
    <property type="project" value="UniProtKB-SubCell"/>
</dbReference>
<dbReference type="HOGENOM" id="CLU_000288_182_4_1"/>
<proteinExistence type="predicted"/>
<evidence type="ECO:0000256" key="5">
    <source>
        <dbReference type="ARBA" id="ARBA00023128"/>
    </source>
</evidence>
<keyword evidence="4" id="KW-0256">Endoplasmic reticulum</keyword>
<evidence type="ECO:0000256" key="6">
    <source>
        <dbReference type="ARBA" id="ARBA00023136"/>
    </source>
</evidence>
<dbReference type="AlphaFoldDB" id="G4U1Z8"/>
<protein>
    <submittedName>
        <fullName evidence="7">Related to LipA and NB-ARC domain protein-Aspergillus clavatus</fullName>
    </submittedName>
</protein>
<dbReference type="GO" id="GO:0016020">
    <property type="term" value="C:membrane"/>
    <property type="evidence" value="ECO:0007669"/>
    <property type="project" value="UniProtKB-SubCell"/>
</dbReference>
<comment type="caution">
    <text evidence="7">The sequence shown here is derived from an EMBL/GenBank/DDBJ whole genome shotgun (WGS) entry which is preliminary data.</text>
</comment>
<evidence type="ECO:0000256" key="2">
    <source>
        <dbReference type="ARBA" id="ARBA00004240"/>
    </source>
</evidence>
<dbReference type="InterPro" id="IPR052374">
    <property type="entry name" value="SERAC1"/>
</dbReference>